<evidence type="ECO:0000313" key="1">
    <source>
        <dbReference type="EMBL" id="MBC5718222.1"/>
    </source>
</evidence>
<dbReference type="EMBL" id="JACOPN010000012">
    <property type="protein sequence ID" value="MBC5718222.1"/>
    <property type="molecule type" value="Genomic_DNA"/>
</dbReference>
<proteinExistence type="predicted"/>
<comment type="caution">
    <text evidence="1">The sequence shown here is derived from an EMBL/GenBank/DDBJ whole genome shotgun (WGS) entry which is preliminary data.</text>
</comment>
<accession>A0A8J6J6W5</accession>
<reference evidence="1" key="1">
    <citation type="submission" date="2020-08" db="EMBL/GenBank/DDBJ databases">
        <title>Genome public.</title>
        <authorList>
            <person name="Liu C."/>
            <person name="Sun Q."/>
        </authorList>
    </citation>
    <scope>NUCLEOTIDE SEQUENCE</scope>
    <source>
        <strain evidence="1">BX5</strain>
    </source>
</reference>
<protein>
    <submittedName>
        <fullName evidence="1">Uncharacterized protein</fullName>
    </submittedName>
</protein>
<dbReference type="AlphaFoldDB" id="A0A8J6J6W5"/>
<sequence>MARHDLPFPNKDSFSMLNGLKDVLPNRIEECWRNGIFDEYSDQHFLIRALYNDAEFFKPFFTEHQLTLKYGYDYHAFPDTFLMNLNSRINFLYGCFGQSKIERFLKDQLSAGKQNYRQNAFFEALSELHLLSYFAAFGPSTISKMTYEPPMGSNGANPEARFEYDNGIILDIEAKTPNFPERDRKKNIILPGLLIDDSGRAALNAFCKQHGIECRFPRVLKLTDFFESAAKKFVVPMTPTHVNLLAINWTYADIKETALFEPTKLLCNQINGIFFRKDIALKMGISEEALQKITAVFLYRISEEALLFSDLRYLFKTRSYRIIMNPFIKHSDIQVVHDLTHMAVHLPQELDDNLDVYFDLDQKDWSEELQQIHRIIGDHLL</sequence>
<keyword evidence="2" id="KW-1185">Reference proteome</keyword>
<name>A0A8J6J6W5_9FIRM</name>
<organism evidence="1 2">
    <name type="scientific">Flintibacter faecis</name>
    <dbReference type="NCBI Taxonomy" id="2763047"/>
    <lineage>
        <taxon>Bacteria</taxon>
        <taxon>Bacillati</taxon>
        <taxon>Bacillota</taxon>
        <taxon>Clostridia</taxon>
        <taxon>Eubacteriales</taxon>
        <taxon>Flintibacter</taxon>
    </lineage>
</organism>
<evidence type="ECO:0000313" key="2">
    <source>
        <dbReference type="Proteomes" id="UP000602260"/>
    </source>
</evidence>
<dbReference type="Proteomes" id="UP000602260">
    <property type="component" value="Unassembled WGS sequence"/>
</dbReference>
<gene>
    <name evidence="1" type="ORF">H8S55_13045</name>
</gene>
<dbReference type="RefSeq" id="WP_186879288.1">
    <property type="nucleotide sequence ID" value="NZ_JACOPN010000012.1"/>
</dbReference>